<evidence type="ECO:0000313" key="1">
    <source>
        <dbReference type="EMBL" id="ORY68482.1"/>
    </source>
</evidence>
<gene>
    <name evidence="1" type="ORF">BCR38DRAFT_304936</name>
</gene>
<dbReference type="PANTHER" id="PTHR36847:SF1">
    <property type="entry name" value="AMIDOLIGASE ENZYME"/>
    <property type="match status" value="1"/>
</dbReference>
<name>A0A1Y2EAB8_9PEZI</name>
<sequence length="397" mass="45124">DTAQYIAIAAELKFLVPLLPRNARSLKHHASPPLEVVDFIKDAESLDDRDRLKLWHHVWRKIANLITEIPGQNAISSSDVKRLRSQEREFWATHWIVKKANSAEPDNSHPPNLLWVPVEINSPKLSWKDRNTLPAIQAVLEALRKRYHIVLNHTCEVHVHVGRLDGQPFSLPSLKRIAALLWLAEPALRLVKDPRSPNYEHVYTWSSPARQHSRLARELDNTNCAPVPCLRDLLEEDGLDPAVARYLSSSGEVQCSKHKQALRLIWACPSHLKLGRLMSGEGKAYRRLGFNFSAFGEEDERARTNPRTVECRFLEGTMADDVVLAWIRIFGAMVEVALDANGGGDASTERRFARTVLRLVDENEAATPMGEESFGELMQDLGVEERVYRPVQKMIRR</sequence>
<feature type="non-terminal residue" evidence="1">
    <location>
        <position position="1"/>
    </location>
</feature>
<proteinExistence type="predicted"/>
<reference evidence="1 2" key="1">
    <citation type="submission" date="2016-07" db="EMBL/GenBank/DDBJ databases">
        <title>Pervasive Adenine N6-methylation of Active Genes in Fungi.</title>
        <authorList>
            <consortium name="DOE Joint Genome Institute"/>
            <person name="Mondo S.J."/>
            <person name="Dannebaum R.O."/>
            <person name="Kuo R.C."/>
            <person name="Labutti K."/>
            <person name="Haridas S."/>
            <person name="Kuo A."/>
            <person name="Salamov A."/>
            <person name="Ahrendt S.R."/>
            <person name="Lipzen A."/>
            <person name="Sullivan W."/>
            <person name="Andreopoulos W.B."/>
            <person name="Clum A."/>
            <person name="Lindquist E."/>
            <person name="Daum C."/>
            <person name="Ramamoorthy G.K."/>
            <person name="Gryganskyi A."/>
            <person name="Culley D."/>
            <person name="Magnuson J.K."/>
            <person name="James T.Y."/>
            <person name="O'Malley M.A."/>
            <person name="Stajich J.E."/>
            <person name="Spatafora J.W."/>
            <person name="Visel A."/>
            <person name="Grigoriev I.V."/>
        </authorList>
    </citation>
    <scope>NUCLEOTIDE SEQUENCE [LARGE SCALE GENOMIC DNA]</scope>
    <source>
        <strain evidence="1 2">CBS 129021</strain>
    </source>
</reference>
<dbReference type="GeneID" id="63770813"/>
<dbReference type="Pfam" id="PF12224">
    <property type="entry name" value="Amidoligase_2"/>
    <property type="match status" value="1"/>
</dbReference>
<dbReference type="EMBL" id="MCFJ01000003">
    <property type="protein sequence ID" value="ORY68482.1"/>
    <property type="molecule type" value="Genomic_DNA"/>
</dbReference>
<feature type="non-terminal residue" evidence="1">
    <location>
        <position position="397"/>
    </location>
</feature>
<dbReference type="AlphaFoldDB" id="A0A1Y2EAB8"/>
<comment type="caution">
    <text evidence="1">The sequence shown here is derived from an EMBL/GenBank/DDBJ whole genome shotgun (WGS) entry which is preliminary data.</text>
</comment>
<evidence type="ECO:0000313" key="2">
    <source>
        <dbReference type="Proteomes" id="UP000193689"/>
    </source>
</evidence>
<dbReference type="STRING" id="1141098.A0A1Y2EAB8"/>
<dbReference type="RefSeq" id="XP_040718769.1">
    <property type="nucleotide sequence ID" value="XM_040854601.1"/>
</dbReference>
<dbReference type="InParanoid" id="A0A1Y2EAB8"/>
<dbReference type="InterPro" id="IPR022025">
    <property type="entry name" value="Amidoligase_2"/>
</dbReference>
<dbReference type="OrthoDB" id="412402at2759"/>
<keyword evidence="2" id="KW-1185">Reference proteome</keyword>
<accession>A0A1Y2EAB8</accession>
<organism evidence="1 2">
    <name type="scientific">Pseudomassariella vexata</name>
    <dbReference type="NCBI Taxonomy" id="1141098"/>
    <lineage>
        <taxon>Eukaryota</taxon>
        <taxon>Fungi</taxon>
        <taxon>Dikarya</taxon>
        <taxon>Ascomycota</taxon>
        <taxon>Pezizomycotina</taxon>
        <taxon>Sordariomycetes</taxon>
        <taxon>Xylariomycetidae</taxon>
        <taxon>Amphisphaeriales</taxon>
        <taxon>Pseudomassariaceae</taxon>
        <taxon>Pseudomassariella</taxon>
    </lineage>
</organism>
<evidence type="ECO:0008006" key="3">
    <source>
        <dbReference type="Google" id="ProtNLM"/>
    </source>
</evidence>
<dbReference type="PANTHER" id="PTHR36847">
    <property type="entry name" value="AMIDOLIGASE ENZYME"/>
    <property type="match status" value="1"/>
</dbReference>
<dbReference type="Proteomes" id="UP000193689">
    <property type="component" value="Unassembled WGS sequence"/>
</dbReference>
<protein>
    <recommendedName>
        <fullName evidence="3">Amidoligase enzyme-domain-containing protein</fullName>
    </recommendedName>
</protein>